<organism evidence="8 9">
    <name type="scientific">Solidesulfovibrio carbinoliphilus subsp. oakridgensis</name>
    <dbReference type="NCBI Taxonomy" id="694327"/>
    <lineage>
        <taxon>Bacteria</taxon>
        <taxon>Pseudomonadati</taxon>
        <taxon>Thermodesulfobacteriota</taxon>
        <taxon>Desulfovibrionia</taxon>
        <taxon>Desulfovibrionales</taxon>
        <taxon>Desulfovibrionaceae</taxon>
        <taxon>Solidesulfovibrio</taxon>
    </lineage>
</organism>
<comment type="subcellular location">
    <subcellularLocation>
        <location evidence="1">Cell membrane</location>
        <topology evidence="1">Multi-pass membrane protein</topology>
    </subcellularLocation>
</comment>
<evidence type="ECO:0000256" key="6">
    <source>
        <dbReference type="ARBA" id="ARBA00023136"/>
    </source>
</evidence>
<dbReference type="HOGENOM" id="CLU_049294_1_0_7"/>
<feature type="transmembrane region" description="Helical" evidence="7">
    <location>
        <begin position="76"/>
        <end position="97"/>
    </location>
</feature>
<keyword evidence="3" id="KW-1003">Cell membrane</keyword>
<dbReference type="GO" id="GO:0070069">
    <property type="term" value="C:cytochrome complex"/>
    <property type="evidence" value="ECO:0007669"/>
    <property type="project" value="TreeGrafter"/>
</dbReference>
<feature type="transmembrane region" description="Helical" evidence="7">
    <location>
        <begin position="159"/>
        <end position="181"/>
    </location>
</feature>
<gene>
    <name evidence="8" type="ORF">DFW101_1419</name>
</gene>
<dbReference type="GO" id="GO:0019646">
    <property type="term" value="P:aerobic electron transport chain"/>
    <property type="evidence" value="ECO:0007669"/>
    <property type="project" value="TreeGrafter"/>
</dbReference>
<keyword evidence="6 7" id="KW-0472">Membrane</keyword>
<evidence type="ECO:0000313" key="8">
    <source>
        <dbReference type="EMBL" id="EHJ47427.1"/>
    </source>
</evidence>
<dbReference type="EMBL" id="CM001368">
    <property type="protein sequence ID" value="EHJ47427.1"/>
    <property type="molecule type" value="Genomic_DNA"/>
</dbReference>
<dbReference type="eggNOG" id="COG1294">
    <property type="taxonomic scope" value="Bacteria"/>
</dbReference>
<sequence length="337" mass="36665">MDGQISLADAWFGILALLLWLYVFTDGYDLGAGILCLHEADPVHREIMAESIDGVWHANQTWLVLLGGVLFGAFPLVYGTVLAALYLPAGFLLFAIMARGIGLEYRMKADNKLPWSRLFGWGSVAVTLAHGFLLGGVLQGMDFDGLHHAGGAFDWFSPFTILVAATFLCLYAFLGAAWLVWKTEGPLQHQSRIWSVRYGAATVGMLVLLAGYIALDGRLGFLVGRPGQGGLGAFFILSLVVAVFCAAFSIRSIGKGGEVLPLVWCALMLVAVFVAFGGSLYPLIVPPRLTIEQAAAPPLMLKIMLWTVGSMLPVIFLYNAYHFRLVRGKVRLEDETH</sequence>
<reference evidence="9" key="1">
    <citation type="journal article" date="2015" name="Genome Announc.">
        <title>High-Quality Draft Genome Sequence of Desulfovibrio carbinoliphilus FW-101-2B, an Organic Acid-Oxidizing Sulfate-Reducing Bacterium Isolated from Uranium(VI)-Contaminated Groundwater.</title>
        <authorList>
            <person name="Ramsay B.D."/>
            <person name="Hwang C."/>
            <person name="Woo H.L."/>
            <person name="Carroll S.L."/>
            <person name="Lucas S."/>
            <person name="Han J."/>
            <person name="Lapidus A.L."/>
            <person name="Cheng J.F."/>
            <person name="Goodwin L.A."/>
            <person name="Pitluck S."/>
            <person name="Peters L."/>
            <person name="Chertkov O."/>
            <person name="Held B."/>
            <person name="Detter J.C."/>
            <person name="Han C.S."/>
            <person name="Tapia R."/>
            <person name="Land M.L."/>
            <person name="Hauser L.J."/>
            <person name="Kyrpides N.C."/>
            <person name="Ivanova N.N."/>
            <person name="Mikhailova N."/>
            <person name="Pagani I."/>
            <person name="Woyke T."/>
            <person name="Arkin A.P."/>
            <person name="Dehal P."/>
            <person name="Chivian D."/>
            <person name="Criddle C.S."/>
            <person name="Wu W."/>
            <person name="Chakraborty R."/>
            <person name="Hazen T.C."/>
            <person name="Fields M.W."/>
        </authorList>
    </citation>
    <scope>NUCLEOTIDE SEQUENCE [LARGE SCALE GENOMIC DNA]</scope>
    <source>
        <strain evidence="9">FW-101-2B</strain>
    </source>
</reference>
<feature type="transmembrane region" description="Helical" evidence="7">
    <location>
        <begin position="193"/>
        <end position="215"/>
    </location>
</feature>
<proteinExistence type="inferred from homology"/>
<evidence type="ECO:0000256" key="2">
    <source>
        <dbReference type="ARBA" id="ARBA00007543"/>
    </source>
</evidence>
<keyword evidence="9" id="KW-1185">Reference proteome</keyword>
<dbReference type="OrthoDB" id="9776710at2"/>
<feature type="transmembrane region" description="Helical" evidence="7">
    <location>
        <begin position="262"/>
        <end position="283"/>
    </location>
</feature>
<evidence type="ECO:0000256" key="3">
    <source>
        <dbReference type="ARBA" id="ARBA00022475"/>
    </source>
</evidence>
<dbReference type="GO" id="GO:0005886">
    <property type="term" value="C:plasma membrane"/>
    <property type="evidence" value="ECO:0007669"/>
    <property type="project" value="UniProtKB-SubCell"/>
</dbReference>
<evidence type="ECO:0000256" key="5">
    <source>
        <dbReference type="ARBA" id="ARBA00022989"/>
    </source>
</evidence>
<dbReference type="Proteomes" id="UP000004662">
    <property type="component" value="Chromosome"/>
</dbReference>
<dbReference type="PANTHER" id="PTHR43141">
    <property type="entry name" value="CYTOCHROME BD2 SUBUNIT II"/>
    <property type="match status" value="1"/>
</dbReference>
<protein>
    <submittedName>
        <fullName evidence="8">Cytochrome d ubiquinol oxidase, subunit II</fullName>
    </submittedName>
</protein>
<evidence type="ECO:0000256" key="4">
    <source>
        <dbReference type="ARBA" id="ARBA00022692"/>
    </source>
</evidence>
<dbReference type="STRING" id="694327.DFW101_1419"/>
<evidence type="ECO:0000256" key="1">
    <source>
        <dbReference type="ARBA" id="ARBA00004651"/>
    </source>
</evidence>
<keyword evidence="5 7" id="KW-1133">Transmembrane helix</keyword>
<feature type="transmembrane region" description="Helical" evidence="7">
    <location>
        <begin position="7"/>
        <end position="25"/>
    </location>
</feature>
<evidence type="ECO:0000256" key="7">
    <source>
        <dbReference type="SAM" id="Phobius"/>
    </source>
</evidence>
<dbReference type="Pfam" id="PF02322">
    <property type="entry name" value="Cyt_bd_oxida_II"/>
    <property type="match status" value="1"/>
</dbReference>
<keyword evidence="4 7" id="KW-0812">Transmembrane</keyword>
<dbReference type="GO" id="GO:0016682">
    <property type="term" value="F:oxidoreductase activity, acting on diphenols and related substances as donors, oxygen as acceptor"/>
    <property type="evidence" value="ECO:0007669"/>
    <property type="project" value="TreeGrafter"/>
</dbReference>
<evidence type="ECO:0000313" key="9">
    <source>
        <dbReference type="Proteomes" id="UP000004662"/>
    </source>
</evidence>
<dbReference type="RefSeq" id="WP_009180827.1">
    <property type="nucleotide sequence ID" value="NZ_CM001368.1"/>
</dbReference>
<dbReference type="GO" id="GO:0009055">
    <property type="term" value="F:electron transfer activity"/>
    <property type="evidence" value="ECO:0007669"/>
    <property type="project" value="TreeGrafter"/>
</dbReference>
<dbReference type="PANTHER" id="PTHR43141:SF4">
    <property type="entry name" value="CYTOCHROME BD2 SUBUNIT II"/>
    <property type="match status" value="1"/>
</dbReference>
<feature type="transmembrane region" description="Helical" evidence="7">
    <location>
        <begin position="227"/>
        <end position="250"/>
    </location>
</feature>
<dbReference type="InterPro" id="IPR003317">
    <property type="entry name" value="Cyt-d_oxidase_su2"/>
</dbReference>
<comment type="similarity">
    <text evidence="2">Belongs to the cytochrome ubiquinol oxidase subunit 2 family.</text>
</comment>
<feature type="transmembrane region" description="Helical" evidence="7">
    <location>
        <begin position="303"/>
        <end position="321"/>
    </location>
</feature>
<dbReference type="AlphaFoldDB" id="G7Q8U1"/>
<accession>G7Q8U1</accession>
<feature type="transmembrane region" description="Helical" evidence="7">
    <location>
        <begin position="118"/>
        <end position="139"/>
    </location>
</feature>
<name>G7Q8U1_9BACT</name>